<name>A0AAE0BGJ9_9CHLO</name>
<dbReference type="PANTHER" id="PTHR18640">
    <property type="entry name" value="SOLUTE CARRIER FAMILY 10 MEMBER 7"/>
    <property type="match status" value="1"/>
</dbReference>
<dbReference type="InterPro" id="IPR038770">
    <property type="entry name" value="Na+/solute_symporter_sf"/>
</dbReference>
<evidence type="ECO:0000256" key="2">
    <source>
        <dbReference type="SAM" id="Phobius"/>
    </source>
</evidence>
<feature type="transmembrane region" description="Helical" evidence="2">
    <location>
        <begin position="218"/>
        <end position="235"/>
    </location>
</feature>
<evidence type="ECO:0000313" key="3">
    <source>
        <dbReference type="EMBL" id="KAK3235589.1"/>
    </source>
</evidence>
<evidence type="ECO:0000313" key="4">
    <source>
        <dbReference type="Proteomes" id="UP001190700"/>
    </source>
</evidence>
<dbReference type="Proteomes" id="UP001190700">
    <property type="component" value="Unassembled WGS sequence"/>
</dbReference>
<feature type="transmembrane region" description="Helical" evidence="2">
    <location>
        <begin position="56"/>
        <end position="75"/>
    </location>
</feature>
<reference evidence="3 4" key="1">
    <citation type="journal article" date="2015" name="Genome Biol. Evol.">
        <title>Comparative Genomics of a Bacterivorous Green Alga Reveals Evolutionary Causalities and Consequences of Phago-Mixotrophic Mode of Nutrition.</title>
        <authorList>
            <person name="Burns J.A."/>
            <person name="Paasch A."/>
            <person name="Narechania A."/>
            <person name="Kim E."/>
        </authorList>
    </citation>
    <scope>NUCLEOTIDE SEQUENCE [LARGE SCALE GENOMIC DNA]</scope>
    <source>
        <strain evidence="3 4">PLY_AMNH</strain>
    </source>
</reference>
<dbReference type="EMBL" id="LGRX02035265">
    <property type="protein sequence ID" value="KAK3235589.1"/>
    <property type="molecule type" value="Genomic_DNA"/>
</dbReference>
<comment type="caution">
    <text evidence="3">The sequence shown here is derived from an EMBL/GenBank/DDBJ whole genome shotgun (WGS) entry which is preliminary data.</text>
</comment>
<keyword evidence="4" id="KW-1185">Reference proteome</keyword>
<protein>
    <submittedName>
        <fullName evidence="3">Uncharacterized protein</fullName>
    </submittedName>
</protein>
<feature type="transmembrane region" description="Helical" evidence="2">
    <location>
        <begin position="25"/>
        <end position="44"/>
    </location>
</feature>
<keyword evidence="2" id="KW-1133">Transmembrane helix</keyword>
<dbReference type="Gene3D" id="1.20.1530.20">
    <property type="match status" value="1"/>
</dbReference>
<feature type="transmembrane region" description="Helical" evidence="2">
    <location>
        <begin position="87"/>
        <end position="112"/>
    </location>
</feature>
<feature type="compositionally biased region" description="Polar residues" evidence="1">
    <location>
        <begin position="358"/>
        <end position="377"/>
    </location>
</feature>
<dbReference type="GO" id="GO:0009941">
    <property type="term" value="C:chloroplast envelope"/>
    <property type="evidence" value="ECO:0007669"/>
    <property type="project" value="TreeGrafter"/>
</dbReference>
<dbReference type="PANTHER" id="PTHR18640:SF10">
    <property type="entry name" value="SODIUM_METABOLITE COTRANSPORTER BASS4, CHLOROPLASTIC-RELATED"/>
    <property type="match status" value="1"/>
</dbReference>
<feature type="transmembrane region" description="Helical" evidence="2">
    <location>
        <begin position="179"/>
        <end position="197"/>
    </location>
</feature>
<feature type="transmembrane region" description="Helical" evidence="2">
    <location>
        <begin position="247"/>
        <end position="267"/>
    </location>
</feature>
<keyword evidence="2" id="KW-0812">Transmembrane</keyword>
<dbReference type="InterPro" id="IPR016833">
    <property type="entry name" value="Put_Na-Bile_cotransptr"/>
</dbReference>
<organism evidence="3 4">
    <name type="scientific">Cymbomonas tetramitiformis</name>
    <dbReference type="NCBI Taxonomy" id="36881"/>
    <lineage>
        <taxon>Eukaryota</taxon>
        <taxon>Viridiplantae</taxon>
        <taxon>Chlorophyta</taxon>
        <taxon>Pyramimonadophyceae</taxon>
        <taxon>Pyramimonadales</taxon>
        <taxon>Pyramimonadaceae</taxon>
        <taxon>Cymbomonas</taxon>
    </lineage>
</organism>
<evidence type="ECO:0000256" key="1">
    <source>
        <dbReference type="SAM" id="MobiDB-lite"/>
    </source>
</evidence>
<sequence>MEIFKSEKNKLEITSEWLKAKALEYFLPLGLVVAVALGLAWPWPGEEVGSWKVGRFRIITTINIMVQFEIFGLGLKTEDVTSALSAYVAIAYGLISILLVTPLLGFVMVAIPFSPDEFSTGLGLFCSVPTSLSGVNIIVHARGNTTLALLLIVVSNCLGIFTVPFMFKAIMANVDVSVNVLNMFVSLLLCSLLPLVAGKAIRESIPSVKVFTAEHKKALGMVNSVNMCCIVWQVTSRSADDILDQNAASMFAAVAAGILLHLIYLALNGVSTWALQLPWDQRTATWLLASQKSFAMAVAILTSLDEDEVGSHGLIAIPIILGHLSQLFIDSYIAARWSELETEEVDAIEEEDPKKSLRQSQSAGSTELARFNSSEGDCSNHHKKDEASNLNQACATADENPVYATFSAPSLSKVLTSKYSPSA</sequence>
<dbReference type="AlphaFoldDB" id="A0AAE0BGJ9"/>
<feature type="compositionally biased region" description="Basic and acidic residues" evidence="1">
    <location>
        <begin position="378"/>
        <end position="387"/>
    </location>
</feature>
<feature type="region of interest" description="Disordered" evidence="1">
    <location>
        <begin position="348"/>
        <end position="387"/>
    </location>
</feature>
<dbReference type="Pfam" id="PF13593">
    <property type="entry name" value="SBF_like"/>
    <property type="match status" value="1"/>
</dbReference>
<accession>A0AAE0BGJ9</accession>
<keyword evidence="2" id="KW-0472">Membrane</keyword>
<proteinExistence type="predicted"/>
<feature type="transmembrane region" description="Helical" evidence="2">
    <location>
        <begin position="146"/>
        <end position="167"/>
    </location>
</feature>
<gene>
    <name evidence="3" type="ORF">CYMTET_54212</name>
</gene>
<feature type="transmembrane region" description="Helical" evidence="2">
    <location>
        <begin position="118"/>
        <end position="139"/>
    </location>
</feature>